<reference evidence="1" key="1">
    <citation type="submission" date="2008-03" db="EMBL/GenBank/DDBJ databases">
        <title>Complete sequence of Thermoproteus neutrophilus V24Sta.</title>
        <authorList>
            <consortium name="US DOE Joint Genome Institute"/>
            <person name="Copeland A."/>
            <person name="Lucas S."/>
            <person name="Lapidus A."/>
            <person name="Glavina del Rio T."/>
            <person name="Dalin E."/>
            <person name="Tice H."/>
            <person name="Bruce D."/>
            <person name="Goodwin L."/>
            <person name="Pitluck S."/>
            <person name="Sims D."/>
            <person name="Brettin T."/>
            <person name="Detter J.C."/>
            <person name="Han C."/>
            <person name="Kuske C.R."/>
            <person name="Schmutz J."/>
            <person name="Larimer F."/>
            <person name="Land M."/>
            <person name="Hauser L."/>
            <person name="Kyrpides N."/>
            <person name="Mikhailova N."/>
            <person name="Biddle J.F."/>
            <person name="Zhang Z."/>
            <person name="Fitz-Gibbon S.T."/>
            <person name="Lowe T.M."/>
            <person name="Saltikov C."/>
            <person name="House C.H."/>
            <person name="Richardson P."/>
        </authorList>
    </citation>
    <scope>NUCLEOTIDE SEQUENCE [LARGE SCALE GENOMIC DNA]</scope>
    <source>
        <strain evidence="1">V24Sta</strain>
    </source>
</reference>
<dbReference type="eggNOG" id="arCOG05467">
    <property type="taxonomic scope" value="Archaea"/>
</dbReference>
<dbReference type="RefSeq" id="WP_012349462.1">
    <property type="nucleotide sequence ID" value="NC_010525.1"/>
</dbReference>
<dbReference type="HOGENOM" id="CLU_1709239_0_0_2"/>
<dbReference type="Proteomes" id="UP000001694">
    <property type="component" value="Chromosome"/>
</dbReference>
<proteinExistence type="predicted"/>
<gene>
    <name evidence="1" type="ordered locus">Tneu_0083</name>
</gene>
<organism evidence="1 2">
    <name type="scientific">Pyrobaculum neutrophilum (strain DSM 2338 / JCM 9278 / NBRC 100436 / V24Sta)</name>
    <name type="common">Thermoproteus neutrophilus</name>
    <dbReference type="NCBI Taxonomy" id="444157"/>
    <lineage>
        <taxon>Archaea</taxon>
        <taxon>Thermoproteota</taxon>
        <taxon>Thermoprotei</taxon>
        <taxon>Thermoproteales</taxon>
        <taxon>Thermoproteaceae</taxon>
        <taxon>Pyrobaculum</taxon>
    </lineage>
</organism>
<dbReference type="KEGG" id="tne:Tneu_0083"/>
<accession>B1YA67</accession>
<keyword evidence="2" id="KW-1185">Reference proteome</keyword>
<dbReference type="AlphaFoldDB" id="B1YA67"/>
<dbReference type="STRING" id="444157.Tneu_0083"/>
<dbReference type="OrthoDB" id="26025at2157"/>
<evidence type="ECO:0000313" key="1">
    <source>
        <dbReference type="EMBL" id="ACB39041.1"/>
    </source>
</evidence>
<dbReference type="GeneID" id="6164579"/>
<evidence type="ECO:0000313" key="2">
    <source>
        <dbReference type="Proteomes" id="UP000001694"/>
    </source>
</evidence>
<dbReference type="EMBL" id="CP001014">
    <property type="protein sequence ID" value="ACB39041.1"/>
    <property type="molecule type" value="Genomic_DNA"/>
</dbReference>
<sequence length="153" mass="17910">MATLPVEYLRTTRLFRERVGDVEIISFEVPVHKYFSRNEIPYLATALEADPRKLENMLSDMRYGRVAVEKLWAYRLDGDLIRESKKVLLPDLAANREVDGEVDELEDAKILKIHVAGVRELVRIFVRRQQGYREVVVYRKPPHPALIRYVAFL</sequence>
<name>B1YA67_PYRNV</name>
<protein>
    <submittedName>
        <fullName evidence="1">Uncharacterized protein</fullName>
    </submittedName>
</protein>